<dbReference type="EMBL" id="CP120733">
    <property type="protein sequence ID" value="WFD10808.1"/>
    <property type="molecule type" value="Genomic_DNA"/>
</dbReference>
<protein>
    <submittedName>
        <fullName evidence="2">YjdF family protein</fullName>
    </submittedName>
</protein>
<dbReference type="RefSeq" id="WP_277732774.1">
    <property type="nucleotide sequence ID" value="NZ_CP120733.1"/>
</dbReference>
<name>A0ABY8ED08_9FIRM</name>
<dbReference type="InterPro" id="IPR016787">
    <property type="entry name" value="UCP021328"/>
</dbReference>
<reference evidence="2 3" key="1">
    <citation type="submission" date="2023-03" db="EMBL/GenBank/DDBJ databases">
        <title>Complete genome sequence of Tepidibacter sp. SWIR-1, isolated from a deep-sea hydrothermal vent.</title>
        <authorList>
            <person name="Li X."/>
        </authorList>
    </citation>
    <scope>NUCLEOTIDE SEQUENCE [LARGE SCALE GENOMIC DNA]</scope>
    <source>
        <strain evidence="2 3">SWIR-1</strain>
    </source>
</reference>
<feature type="coiled-coil region" evidence="1">
    <location>
        <begin position="110"/>
        <end position="137"/>
    </location>
</feature>
<keyword evidence="3" id="KW-1185">Reference proteome</keyword>
<proteinExistence type="predicted"/>
<evidence type="ECO:0000313" key="3">
    <source>
        <dbReference type="Proteomes" id="UP001222800"/>
    </source>
</evidence>
<sequence length="140" mass="16586">MSSILSGKLTVYFETQFWVGVFERVEEGNIEICKVVFGPEPKSCEIYEFISKNYNKLRFSRPIAIDNKVEKKINPKRLQRQIRKATQERGISTKAQQAIKFEHESRKVERKKLSKEKIELKKKIDFEKKQAKKKQKKKGH</sequence>
<accession>A0ABY8ED08</accession>
<evidence type="ECO:0000256" key="1">
    <source>
        <dbReference type="SAM" id="Coils"/>
    </source>
</evidence>
<keyword evidence="1" id="KW-0175">Coiled coil</keyword>
<dbReference type="PIRSF" id="PIRSF021328">
    <property type="entry name" value="UCP021328"/>
    <property type="match status" value="1"/>
</dbReference>
<gene>
    <name evidence="2" type="ORF">P4S50_01650</name>
</gene>
<dbReference type="Pfam" id="PF11208">
    <property type="entry name" value="DUF2992"/>
    <property type="match status" value="1"/>
</dbReference>
<evidence type="ECO:0000313" key="2">
    <source>
        <dbReference type="EMBL" id="WFD10808.1"/>
    </source>
</evidence>
<organism evidence="2 3">
    <name type="scientific">Tepidibacter hydrothermalis</name>
    <dbReference type="NCBI Taxonomy" id="3036126"/>
    <lineage>
        <taxon>Bacteria</taxon>
        <taxon>Bacillati</taxon>
        <taxon>Bacillota</taxon>
        <taxon>Clostridia</taxon>
        <taxon>Peptostreptococcales</taxon>
        <taxon>Peptostreptococcaceae</taxon>
        <taxon>Tepidibacter</taxon>
    </lineage>
</organism>
<dbReference type="Proteomes" id="UP001222800">
    <property type="component" value="Chromosome"/>
</dbReference>